<dbReference type="STRING" id="74649.A0A2P6QT51"/>
<keyword evidence="11" id="KW-1185">Reference proteome</keyword>
<dbReference type="Gramene" id="PRQ37347">
    <property type="protein sequence ID" value="PRQ37347"/>
    <property type="gene ID" value="RchiOBHm_Chr4g0401571"/>
</dbReference>
<evidence type="ECO:0000256" key="8">
    <source>
        <dbReference type="ARBA" id="ARBA00023170"/>
    </source>
</evidence>
<comment type="subcellular location">
    <subcellularLocation>
        <location evidence="1">Cell membrane</location>
        <topology evidence="1">Single-pass type I membrane protein</topology>
    </subcellularLocation>
</comment>
<dbReference type="EMBL" id="PDCK01000042">
    <property type="protein sequence ID" value="PRQ37347.1"/>
    <property type="molecule type" value="Genomic_DNA"/>
</dbReference>
<dbReference type="GO" id="GO:0005886">
    <property type="term" value="C:plasma membrane"/>
    <property type="evidence" value="ECO:0007669"/>
    <property type="project" value="UniProtKB-SubCell"/>
</dbReference>
<dbReference type="OMA" id="SWLEIFR"/>
<evidence type="ECO:0000256" key="4">
    <source>
        <dbReference type="ARBA" id="ARBA00022692"/>
    </source>
</evidence>
<dbReference type="AlphaFoldDB" id="A0A2P6QT51"/>
<keyword evidence="6" id="KW-1133">Transmembrane helix</keyword>
<dbReference type="GO" id="GO:0004674">
    <property type="term" value="F:protein serine/threonine kinase activity"/>
    <property type="evidence" value="ECO:0007669"/>
    <property type="project" value="UniProtKB-KW"/>
</dbReference>
<dbReference type="InterPro" id="IPR001611">
    <property type="entry name" value="Leu-rich_rpt"/>
</dbReference>
<evidence type="ECO:0000313" key="11">
    <source>
        <dbReference type="Proteomes" id="UP000238479"/>
    </source>
</evidence>
<dbReference type="Pfam" id="PF00560">
    <property type="entry name" value="LRR_1"/>
    <property type="match status" value="4"/>
</dbReference>
<dbReference type="Gene3D" id="3.80.10.10">
    <property type="entry name" value="Ribonuclease Inhibitor"/>
    <property type="match status" value="2"/>
</dbReference>
<evidence type="ECO:0000256" key="7">
    <source>
        <dbReference type="ARBA" id="ARBA00023136"/>
    </source>
</evidence>
<dbReference type="PANTHER" id="PTHR48052:SF8">
    <property type="entry name" value="LRR RECEPTOR-LIKE SERINE_THREONINE-PROTEIN KINASE FLS2"/>
    <property type="match status" value="1"/>
</dbReference>
<keyword evidence="5" id="KW-0732">Signal</keyword>
<protein>
    <submittedName>
        <fullName evidence="10">Putative non-specific serine/threonine protein kinase</fullName>
        <ecNumber evidence="10">2.7.11.1</ecNumber>
    </submittedName>
</protein>
<proteinExistence type="inferred from homology"/>
<dbReference type="SUPFAM" id="SSF52058">
    <property type="entry name" value="L domain-like"/>
    <property type="match status" value="1"/>
</dbReference>
<evidence type="ECO:0000313" key="10">
    <source>
        <dbReference type="EMBL" id="PRQ37347.1"/>
    </source>
</evidence>
<keyword evidence="4" id="KW-0812">Transmembrane</keyword>
<name>A0A2P6QT51_ROSCH</name>
<keyword evidence="3" id="KW-1003">Cell membrane</keyword>
<comment type="similarity">
    <text evidence="2">Belongs to the RLP family.</text>
</comment>
<dbReference type="InterPro" id="IPR032675">
    <property type="entry name" value="LRR_dom_sf"/>
</dbReference>
<reference evidence="10 11" key="1">
    <citation type="journal article" date="2018" name="Nat. Genet.">
        <title>The Rosa genome provides new insights in the design of modern roses.</title>
        <authorList>
            <person name="Bendahmane M."/>
        </authorList>
    </citation>
    <scope>NUCLEOTIDE SEQUENCE [LARGE SCALE GENOMIC DNA]</scope>
    <source>
        <strain evidence="11">cv. Old Blush</strain>
    </source>
</reference>
<dbReference type="EC" id="2.7.11.1" evidence="10"/>
<dbReference type="Proteomes" id="UP000238479">
    <property type="component" value="Chromosome 4"/>
</dbReference>
<evidence type="ECO:0000256" key="6">
    <source>
        <dbReference type="ARBA" id="ARBA00022989"/>
    </source>
</evidence>
<gene>
    <name evidence="10" type="ORF">RchiOBHm_Chr4g0401571</name>
</gene>
<comment type="caution">
    <text evidence="10">The sequence shown here is derived from an EMBL/GenBank/DDBJ whole genome shotgun (WGS) entry which is preliminary data.</text>
</comment>
<keyword evidence="10" id="KW-0723">Serine/threonine-protein kinase</keyword>
<evidence type="ECO:0000256" key="1">
    <source>
        <dbReference type="ARBA" id="ARBA00004251"/>
    </source>
</evidence>
<evidence type="ECO:0000256" key="3">
    <source>
        <dbReference type="ARBA" id="ARBA00022475"/>
    </source>
</evidence>
<keyword evidence="10" id="KW-0418">Kinase</keyword>
<organism evidence="10 11">
    <name type="scientific">Rosa chinensis</name>
    <name type="common">China rose</name>
    <dbReference type="NCBI Taxonomy" id="74649"/>
    <lineage>
        <taxon>Eukaryota</taxon>
        <taxon>Viridiplantae</taxon>
        <taxon>Streptophyta</taxon>
        <taxon>Embryophyta</taxon>
        <taxon>Tracheophyta</taxon>
        <taxon>Spermatophyta</taxon>
        <taxon>Magnoliopsida</taxon>
        <taxon>eudicotyledons</taxon>
        <taxon>Gunneridae</taxon>
        <taxon>Pentapetalae</taxon>
        <taxon>rosids</taxon>
        <taxon>fabids</taxon>
        <taxon>Rosales</taxon>
        <taxon>Rosaceae</taxon>
        <taxon>Rosoideae</taxon>
        <taxon>Rosoideae incertae sedis</taxon>
        <taxon>Rosa</taxon>
    </lineage>
</organism>
<keyword evidence="9" id="KW-0325">Glycoprotein</keyword>
<keyword evidence="7" id="KW-0472">Membrane</keyword>
<sequence>MLTFQRPQTQRRCFPFIITWKSHISHPLESLSQFTLWFARSNKIFLFLNSLKSLDFNYNLLFGELPFCLRSSIRILDLSSNHFHGEIPPSFFQQAWNLTSFNVRNNSFSGSNPSCICLHSPLIQLFDFSLNKFNGSISRGLGKCSKLQVFRASYNDLSGFLPDDIYIVSTLQEVALPQNSLYGAISERLVNLQIFDLSSNDLSGGLPTSIGKRFKKNNFSGTLPLSLYSCKLLKAIRLSENNLEGEIQPEILSLKSLSFLLVGTNRLTNITKALQILVHCRSLVFLSFKSSFIGEEMHADLGMVGTDGFENLLILALHNSELTGQIPVWVSTLKKLEVLFLSLNRITGSIPSWLEIFRGLIISN</sequence>
<evidence type="ECO:0000256" key="2">
    <source>
        <dbReference type="ARBA" id="ARBA00009592"/>
    </source>
</evidence>
<accession>A0A2P6QT51</accession>
<dbReference type="PANTHER" id="PTHR48052">
    <property type="entry name" value="UNNAMED PRODUCT"/>
    <property type="match status" value="1"/>
</dbReference>
<evidence type="ECO:0000256" key="5">
    <source>
        <dbReference type="ARBA" id="ARBA00022729"/>
    </source>
</evidence>
<keyword evidence="10" id="KW-0808">Transferase</keyword>
<evidence type="ECO:0000256" key="9">
    <source>
        <dbReference type="ARBA" id="ARBA00023180"/>
    </source>
</evidence>
<keyword evidence="8" id="KW-0675">Receptor</keyword>